<name>A0ABT8FM94_9ACTN</name>
<reference evidence="2" key="1">
    <citation type="submission" date="2023-06" db="EMBL/GenBank/DDBJ databases">
        <title>Draft genome sequence of Nocardioides sp. SOB77.</title>
        <authorList>
            <person name="Zhang G."/>
        </authorList>
    </citation>
    <scope>NUCLEOTIDE SEQUENCE</scope>
    <source>
        <strain evidence="2">SOB77</strain>
    </source>
</reference>
<dbReference type="Proteomes" id="UP001168620">
    <property type="component" value="Unassembled WGS sequence"/>
</dbReference>
<evidence type="ECO:0000313" key="3">
    <source>
        <dbReference type="Proteomes" id="UP001168620"/>
    </source>
</evidence>
<dbReference type="RefSeq" id="WP_300955200.1">
    <property type="nucleotide sequence ID" value="NZ_JAUHJQ010000024.1"/>
</dbReference>
<protein>
    <submittedName>
        <fullName evidence="2">DUF3152 domain-containing protein</fullName>
    </submittedName>
</protein>
<sequence>MPEQGPGTFTTVAMEDRGGVVGGRSRTLYRVEVEDRLPLSKNVFARIVDATLADARGWGGGNQYRLDRTSGVAAIRVVLATPATTDLLCAPLATNGRVSCRNGSDVVINAWRWVHGAPSYRGDLANYRRYVINHEVGHALGRPHQTCPRPGAATPVMLQQTLGLQGCRRNPWPVNVDLIND</sequence>
<evidence type="ECO:0000259" key="1">
    <source>
        <dbReference type="Pfam" id="PF11350"/>
    </source>
</evidence>
<dbReference type="InterPro" id="IPR022603">
    <property type="entry name" value="DUF3152"/>
</dbReference>
<proteinExistence type="predicted"/>
<feature type="domain" description="DUF3152" evidence="1">
    <location>
        <begin position="2"/>
        <end position="165"/>
    </location>
</feature>
<dbReference type="Pfam" id="PF11350">
    <property type="entry name" value="DUF3152"/>
    <property type="match status" value="1"/>
</dbReference>
<accession>A0ABT8FM94</accession>
<organism evidence="2 3">
    <name type="scientific">Nocardioides oceani</name>
    <dbReference type="NCBI Taxonomy" id="3058369"/>
    <lineage>
        <taxon>Bacteria</taxon>
        <taxon>Bacillati</taxon>
        <taxon>Actinomycetota</taxon>
        <taxon>Actinomycetes</taxon>
        <taxon>Propionibacteriales</taxon>
        <taxon>Nocardioidaceae</taxon>
        <taxon>Nocardioides</taxon>
    </lineage>
</organism>
<evidence type="ECO:0000313" key="2">
    <source>
        <dbReference type="EMBL" id="MDN4175791.1"/>
    </source>
</evidence>
<comment type="caution">
    <text evidence="2">The sequence shown here is derived from an EMBL/GenBank/DDBJ whole genome shotgun (WGS) entry which is preliminary data.</text>
</comment>
<dbReference type="EMBL" id="JAUHJQ010000024">
    <property type="protein sequence ID" value="MDN4175791.1"/>
    <property type="molecule type" value="Genomic_DNA"/>
</dbReference>
<keyword evidence="3" id="KW-1185">Reference proteome</keyword>
<gene>
    <name evidence="2" type="ORF">QWY28_22715</name>
</gene>
<dbReference type="SUPFAM" id="SSF55486">
    <property type="entry name" value="Metalloproteases ('zincins'), catalytic domain"/>
    <property type="match status" value="1"/>
</dbReference>